<comment type="subcellular location">
    <subcellularLocation>
        <location evidence="1">Cell membrane</location>
        <topology evidence="1">Peripheral membrane protein</topology>
    </subcellularLocation>
</comment>
<dbReference type="Gene3D" id="3.40.50.300">
    <property type="entry name" value="P-loop containing nucleotide triphosphate hydrolases"/>
    <property type="match status" value="1"/>
</dbReference>
<dbReference type="EMBL" id="JACHMK010000001">
    <property type="protein sequence ID" value="MBB6333767.1"/>
    <property type="molecule type" value="Genomic_DNA"/>
</dbReference>
<dbReference type="SUPFAM" id="SSF52540">
    <property type="entry name" value="P-loop containing nucleoside triphosphate hydrolases"/>
    <property type="match status" value="1"/>
</dbReference>
<reference evidence="7" key="1">
    <citation type="submission" date="2020-08" db="EMBL/GenBank/DDBJ databases">
        <title>Sequencing the genomes of 1000 actinobacteria strains.</title>
        <authorList>
            <person name="Klenk H.-P."/>
        </authorList>
    </citation>
    <scope>NUCLEOTIDE SEQUENCE</scope>
    <source>
        <strain evidence="7">DSM 10695</strain>
    </source>
</reference>
<dbReference type="InterPro" id="IPR003593">
    <property type="entry name" value="AAA+_ATPase"/>
</dbReference>
<name>A0A923E2Q8_9ACTO</name>
<proteinExistence type="predicted"/>
<evidence type="ECO:0000313" key="8">
    <source>
        <dbReference type="Proteomes" id="UP000617426"/>
    </source>
</evidence>
<dbReference type="CDD" id="cd03230">
    <property type="entry name" value="ABC_DR_subfamily_A"/>
    <property type="match status" value="1"/>
</dbReference>
<dbReference type="SMART" id="SM00382">
    <property type="entry name" value="AAA"/>
    <property type="match status" value="1"/>
</dbReference>
<dbReference type="InterPro" id="IPR050763">
    <property type="entry name" value="ABC_transporter_ATP-binding"/>
</dbReference>
<feature type="domain" description="ABC transporter" evidence="6">
    <location>
        <begin position="14"/>
        <end position="237"/>
    </location>
</feature>
<dbReference type="Proteomes" id="UP000617426">
    <property type="component" value="Unassembled WGS sequence"/>
</dbReference>
<dbReference type="GO" id="GO:0046677">
    <property type="term" value="P:response to antibiotic"/>
    <property type="evidence" value="ECO:0007669"/>
    <property type="project" value="UniProtKB-KW"/>
</dbReference>
<dbReference type="GO" id="GO:0016887">
    <property type="term" value="F:ATP hydrolysis activity"/>
    <property type="evidence" value="ECO:0007669"/>
    <property type="project" value="InterPro"/>
</dbReference>
<protein>
    <submittedName>
        <fullName evidence="7">ABC-2 type transport system ATP-binding protein</fullName>
    </submittedName>
</protein>
<evidence type="ECO:0000256" key="1">
    <source>
        <dbReference type="ARBA" id="ARBA00004202"/>
    </source>
</evidence>
<dbReference type="PANTHER" id="PTHR42711:SF17">
    <property type="entry name" value="ABC TRANSPORTER ATP-BINDING PROTEIN"/>
    <property type="match status" value="1"/>
</dbReference>
<dbReference type="InterPro" id="IPR017871">
    <property type="entry name" value="ABC_transporter-like_CS"/>
</dbReference>
<evidence type="ECO:0000256" key="4">
    <source>
        <dbReference type="ARBA" id="ARBA00022840"/>
    </source>
</evidence>
<comment type="caution">
    <text evidence="7">The sequence shown here is derived from an EMBL/GenBank/DDBJ whole genome shotgun (WGS) entry which is preliminary data.</text>
</comment>
<keyword evidence="8" id="KW-1185">Reference proteome</keyword>
<keyword evidence="3" id="KW-0547">Nucleotide-binding</keyword>
<dbReference type="Pfam" id="PF00005">
    <property type="entry name" value="ABC_tran"/>
    <property type="match status" value="1"/>
</dbReference>
<gene>
    <name evidence="7" type="ORF">HD592_000332</name>
</gene>
<dbReference type="InterPro" id="IPR003439">
    <property type="entry name" value="ABC_transporter-like_ATP-bd"/>
</dbReference>
<dbReference type="PROSITE" id="PS50893">
    <property type="entry name" value="ABC_TRANSPORTER_2"/>
    <property type="match status" value="1"/>
</dbReference>
<accession>A0A923E2Q8</accession>
<dbReference type="RefSeq" id="WP_184451444.1">
    <property type="nucleotide sequence ID" value="NZ_JACHMK010000001.1"/>
</dbReference>
<evidence type="ECO:0000256" key="3">
    <source>
        <dbReference type="ARBA" id="ARBA00022741"/>
    </source>
</evidence>
<organism evidence="7 8">
    <name type="scientific">Schaalia hyovaginalis</name>
    <dbReference type="NCBI Taxonomy" id="29316"/>
    <lineage>
        <taxon>Bacteria</taxon>
        <taxon>Bacillati</taxon>
        <taxon>Actinomycetota</taxon>
        <taxon>Actinomycetes</taxon>
        <taxon>Actinomycetales</taxon>
        <taxon>Actinomycetaceae</taxon>
        <taxon>Schaalia</taxon>
    </lineage>
</organism>
<keyword evidence="5" id="KW-0046">Antibiotic resistance</keyword>
<sequence length="313" mass="33371">MNTTPSAHAAAPAISVRDIVKTFATLTAVDHITLDVPRGQIMALLGRNGAGKTTLIDMILGLQAPTSGSCELFGMSARDAIRRSLVGVVHQSGALPSDFTVAQTLRMFAASHQSTLPLDRVMAETRLTELAKRPIRKLSGGEQQRVRLALALLPDPHLLILDEPTAGMDAGARREFWALMRDQTERGRTIVFATHYLAEAEDFAERTVIIKDGAIVADAPTAELRRTGTTKTLRVLLPADSRDEARRALAALPGASGLAVSWTLYEGEADAGELTVTASDTDEVARAVLALPGAHDLEITSSSLEDAFTSLTA</sequence>
<evidence type="ECO:0000259" key="6">
    <source>
        <dbReference type="PROSITE" id="PS50893"/>
    </source>
</evidence>
<evidence type="ECO:0000313" key="7">
    <source>
        <dbReference type="EMBL" id="MBB6333767.1"/>
    </source>
</evidence>
<evidence type="ECO:0000256" key="5">
    <source>
        <dbReference type="ARBA" id="ARBA00023251"/>
    </source>
</evidence>
<keyword evidence="4 7" id="KW-0067">ATP-binding</keyword>
<keyword evidence="2" id="KW-0813">Transport</keyword>
<dbReference type="GO" id="GO:0005886">
    <property type="term" value="C:plasma membrane"/>
    <property type="evidence" value="ECO:0007669"/>
    <property type="project" value="UniProtKB-SubCell"/>
</dbReference>
<dbReference type="GO" id="GO:0005524">
    <property type="term" value="F:ATP binding"/>
    <property type="evidence" value="ECO:0007669"/>
    <property type="project" value="UniProtKB-KW"/>
</dbReference>
<dbReference type="PROSITE" id="PS00211">
    <property type="entry name" value="ABC_TRANSPORTER_1"/>
    <property type="match status" value="1"/>
</dbReference>
<dbReference type="PANTHER" id="PTHR42711">
    <property type="entry name" value="ABC TRANSPORTER ATP-BINDING PROTEIN"/>
    <property type="match status" value="1"/>
</dbReference>
<dbReference type="InterPro" id="IPR027417">
    <property type="entry name" value="P-loop_NTPase"/>
</dbReference>
<evidence type="ECO:0000256" key="2">
    <source>
        <dbReference type="ARBA" id="ARBA00022448"/>
    </source>
</evidence>
<dbReference type="AlphaFoldDB" id="A0A923E2Q8"/>